<dbReference type="InterPro" id="IPR023368">
    <property type="entry name" value="UPF0066_cons_site"/>
</dbReference>
<evidence type="ECO:0000313" key="4">
    <source>
        <dbReference type="EMBL" id="EHP68082.1"/>
    </source>
</evidence>
<dbReference type="AlphaFoldDB" id="H2C7F6"/>
<dbReference type="GO" id="GO:0008168">
    <property type="term" value="F:methyltransferase activity"/>
    <property type="evidence" value="ECO:0007669"/>
    <property type="project" value="UniProtKB-KW"/>
</dbReference>
<dbReference type="InterPro" id="IPR023370">
    <property type="entry name" value="TrmO-like_N"/>
</dbReference>
<dbReference type="eggNOG" id="arCOG00761">
    <property type="taxonomic scope" value="Archaea"/>
</dbReference>
<dbReference type="InterPro" id="IPR040372">
    <property type="entry name" value="YaeB-like"/>
</dbReference>
<feature type="domain" description="TsaA-like" evidence="3">
    <location>
        <begin position="4"/>
        <end position="123"/>
    </location>
</feature>
<organism evidence="4 5">
    <name type="scientific">Metallosphaera yellowstonensis MK1</name>
    <dbReference type="NCBI Taxonomy" id="671065"/>
    <lineage>
        <taxon>Archaea</taxon>
        <taxon>Thermoproteota</taxon>
        <taxon>Thermoprotei</taxon>
        <taxon>Sulfolobales</taxon>
        <taxon>Sulfolobaceae</taxon>
        <taxon>Metallosphaera</taxon>
    </lineage>
</organism>
<dbReference type="EMBL" id="JH597770">
    <property type="protein sequence ID" value="EHP68082.1"/>
    <property type="molecule type" value="Genomic_DNA"/>
</dbReference>
<dbReference type="RefSeq" id="WP_009074140.1">
    <property type="nucleotide sequence ID" value="NZ_JH597770.1"/>
</dbReference>
<protein>
    <submittedName>
        <fullName evidence="4">Putative methyltransferase, YaeB/AF_0241 family</fullName>
    </submittedName>
</protein>
<proteinExistence type="inferred from homology"/>
<dbReference type="InterPro" id="IPR036413">
    <property type="entry name" value="YaeB-like_sf"/>
</dbReference>
<evidence type="ECO:0000259" key="3">
    <source>
        <dbReference type="PROSITE" id="PS51668"/>
    </source>
</evidence>
<gene>
    <name evidence="4" type="ORF">MetMK1DRAFT_00025050</name>
</gene>
<dbReference type="PROSITE" id="PS51668">
    <property type="entry name" value="TSAA_2"/>
    <property type="match status" value="1"/>
</dbReference>
<name>H2C7F6_9CREN</name>
<dbReference type="Pfam" id="PF01980">
    <property type="entry name" value="TrmO_N"/>
    <property type="match status" value="1"/>
</dbReference>
<comment type="similarity">
    <text evidence="2">Belongs to the tRNA methyltransferase O family.</text>
</comment>
<evidence type="ECO:0000256" key="1">
    <source>
        <dbReference type="ARBA" id="ARBA00022691"/>
    </source>
</evidence>
<dbReference type="PANTHER" id="PTHR12818:SF0">
    <property type="entry name" value="TRNA (ADENINE(37)-N6)-METHYLTRANSFERASE"/>
    <property type="match status" value="1"/>
</dbReference>
<dbReference type="PANTHER" id="PTHR12818">
    <property type="entry name" value="TRNA (ADENINE(37)-N6)-METHYLTRANSFERASE"/>
    <property type="match status" value="1"/>
</dbReference>
<dbReference type="NCBIfam" id="TIGR00104">
    <property type="entry name" value="tRNA_TsaA"/>
    <property type="match status" value="1"/>
</dbReference>
<dbReference type="CDD" id="cd09281">
    <property type="entry name" value="UPF0066"/>
    <property type="match status" value="1"/>
</dbReference>
<sequence>MIQYKAIGFVEREGPPSRNLPCRVVILEEFVEGLLGIEEFSHLILIYHLHEVKEWSLLKEVRGFKVGVFATRSPRRPNPVGISVVRLLGREGNKLEVVGLNAVNGTPVIDLKPYDRWDSVQEPKVAPWHPVQ</sequence>
<keyword evidence="1" id="KW-0949">S-adenosyl-L-methionine</keyword>
<dbReference type="STRING" id="671065.MetMK1DRAFT_00025050"/>
<dbReference type="OrthoDB" id="40408at2157"/>
<keyword evidence="5" id="KW-1185">Reference proteome</keyword>
<dbReference type="InterPro" id="IPR036414">
    <property type="entry name" value="YaeB_N_sf"/>
</dbReference>
<keyword evidence="4" id="KW-0808">Transferase</keyword>
<dbReference type="SUPFAM" id="SSF118196">
    <property type="entry name" value="YaeB-like"/>
    <property type="match status" value="1"/>
</dbReference>
<evidence type="ECO:0000313" key="5">
    <source>
        <dbReference type="Proteomes" id="UP000003980"/>
    </source>
</evidence>
<dbReference type="Gene3D" id="2.40.30.70">
    <property type="entry name" value="YaeB-like"/>
    <property type="match status" value="1"/>
</dbReference>
<keyword evidence="4" id="KW-0489">Methyltransferase</keyword>
<dbReference type="Proteomes" id="UP000003980">
    <property type="component" value="Unassembled WGS sequence"/>
</dbReference>
<dbReference type="HOGENOM" id="CLU_013458_2_1_2"/>
<accession>H2C7F6</accession>
<reference evidence="4 5" key="1">
    <citation type="submission" date="2012-01" db="EMBL/GenBank/DDBJ databases">
        <title>Improved High-Quality Draft sequence of Metallosphaera yellowstonensis MK1.</title>
        <authorList>
            <consortium name="US DOE Joint Genome Institute"/>
            <person name="Lucas S."/>
            <person name="Han J."/>
            <person name="Cheng J.-F."/>
            <person name="Goodwin L."/>
            <person name="Pitluck S."/>
            <person name="Peters L."/>
            <person name="Teshima H."/>
            <person name="Detter J.C."/>
            <person name="Han C."/>
            <person name="Tapia R."/>
            <person name="Land M."/>
            <person name="Hauser L."/>
            <person name="Kyrpides N."/>
            <person name="Kozubal M."/>
            <person name="Macur R.E."/>
            <person name="Jay Z."/>
            <person name="Inskeep W."/>
            <person name="Woyke T."/>
        </authorList>
    </citation>
    <scope>NUCLEOTIDE SEQUENCE [LARGE SCALE GENOMIC DNA]</scope>
    <source>
        <strain evidence="4 5">MK1</strain>
    </source>
</reference>
<evidence type="ECO:0000256" key="2">
    <source>
        <dbReference type="ARBA" id="ARBA00033753"/>
    </source>
</evidence>
<dbReference type="PROSITE" id="PS01318">
    <property type="entry name" value="TSAA_1"/>
    <property type="match status" value="1"/>
</dbReference>
<dbReference type="GO" id="GO:0032259">
    <property type="term" value="P:methylation"/>
    <property type="evidence" value="ECO:0007669"/>
    <property type="project" value="UniProtKB-KW"/>
</dbReference>